<keyword evidence="3" id="KW-1185">Reference proteome</keyword>
<evidence type="ECO:0000313" key="2">
    <source>
        <dbReference type="EMBL" id="MPR36309.1"/>
    </source>
</evidence>
<keyword evidence="1" id="KW-0472">Membrane</keyword>
<organism evidence="2 3">
    <name type="scientific">Salmonirosea aquatica</name>
    <dbReference type="NCBI Taxonomy" id="2654236"/>
    <lineage>
        <taxon>Bacteria</taxon>
        <taxon>Pseudomonadati</taxon>
        <taxon>Bacteroidota</taxon>
        <taxon>Cytophagia</taxon>
        <taxon>Cytophagales</taxon>
        <taxon>Spirosomataceae</taxon>
        <taxon>Salmonirosea</taxon>
    </lineage>
</organism>
<feature type="transmembrane region" description="Helical" evidence="1">
    <location>
        <begin position="6"/>
        <end position="23"/>
    </location>
</feature>
<evidence type="ECO:0000313" key="3">
    <source>
        <dbReference type="Proteomes" id="UP000479293"/>
    </source>
</evidence>
<dbReference type="AlphaFoldDB" id="A0A7C9FRK6"/>
<keyword evidence="1" id="KW-1133">Transmembrane helix</keyword>
<gene>
    <name evidence="2" type="ORF">GBK04_23935</name>
</gene>
<feature type="transmembrane region" description="Helical" evidence="1">
    <location>
        <begin position="104"/>
        <end position="129"/>
    </location>
</feature>
<proteinExistence type="predicted"/>
<accession>A0A7C9FRK6</accession>
<dbReference type="EMBL" id="WHLY01000002">
    <property type="protein sequence ID" value="MPR36309.1"/>
    <property type="molecule type" value="Genomic_DNA"/>
</dbReference>
<protein>
    <submittedName>
        <fullName evidence="2">DUF3592 domain-containing protein</fullName>
    </submittedName>
</protein>
<name>A0A7C9FRK6_9BACT</name>
<dbReference type="Proteomes" id="UP000479293">
    <property type="component" value="Unassembled WGS sequence"/>
</dbReference>
<comment type="caution">
    <text evidence="2">The sequence shown here is derived from an EMBL/GenBank/DDBJ whole genome shotgun (WGS) entry which is preliminary data.</text>
</comment>
<reference evidence="2 3" key="1">
    <citation type="submission" date="2019-10" db="EMBL/GenBank/DDBJ databases">
        <title>Draft Genome Sequence of Cytophagaceae sp. SJW1-29.</title>
        <authorList>
            <person name="Choi A."/>
        </authorList>
    </citation>
    <scope>NUCLEOTIDE SEQUENCE [LARGE SCALE GENOMIC DNA]</scope>
    <source>
        <strain evidence="2 3">SJW1-29</strain>
    </source>
</reference>
<sequence length="134" mass="14666">MFIAYTVIVILGFVPLVITLSRIRAVKRMKEQGTHVMGTIREVSGSTGKSLNSAIIQYTIVETGESVGLRITVAGMPYQIGQQLPLYYNKQNPADIQLDSGKGFIFQLIFTGLIALFSIAACFLIQHSINTGEL</sequence>
<evidence type="ECO:0000256" key="1">
    <source>
        <dbReference type="SAM" id="Phobius"/>
    </source>
</evidence>
<keyword evidence="1" id="KW-0812">Transmembrane</keyword>
<dbReference type="RefSeq" id="WP_152764094.1">
    <property type="nucleotide sequence ID" value="NZ_WHLY01000002.1"/>
</dbReference>